<evidence type="ECO:0000256" key="1">
    <source>
        <dbReference type="SAM" id="MobiDB-lite"/>
    </source>
</evidence>
<gene>
    <name evidence="2" type="ORF">WJX84_008851</name>
</gene>
<dbReference type="InterPro" id="IPR013320">
    <property type="entry name" value="ConA-like_dom_sf"/>
</dbReference>
<organism evidence="2 3">
    <name type="scientific">Apatococcus fuscideae</name>
    <dbReference type="NCBI Taxonomy" id="2026836"/>
    <lineage>
        <taxon>Eukaryota</taxon>
        <taxon>Viridiplantae</taxon>
        <taxon>Chlorophyta</taxon>
        <taxon>core chlorophytes</taxon>
        <taxon>Trebouxiophyceae</taxon>
        <taxon>Chlorellales</taxon>
        <taxon>Chlorellaceae</taxon>
        <taxon>Apatococcus</taxon>
    </lineage>
</organism>
<dbReference type="Proteomes" id="UP001485043">
    <property type="component" value="Unassembled WGS sequence"/>
</dbReference>
<feature type="region of interest" description="Disordered" evidence="1">
    <location>
        <begin position="1"/>
        <end position="23"/>
    </location>
</feature>
<dbReference type="AlphaFoldDB" id="A0AAW1SX50"/>
<dbReference type="EMBL" id="JALJOV010000809">
    <property type="protein sequence ID" value="KAK9861129.1"/>
    <property type="molecule type" value="Genomic_DNA"/>
</dbReference>
<protein>
    <submittedName>
        <fullName evidence="2">Uncharacterized protein</fullName>
    </submittedName>
</protein>
<evidence type="ECO:0000313" key="2">
    <source>
        <dbReference type="EMBL" id="KAK9861129.1"/>
    </source>
</evidence>
<dbReference type="Gene3D" id="2.60.120.200">
    <property type="match status" value="1"/>
</dbReference>
<accession>A0AAW1SX50</accession>
<evidence type="ECO:0000313" key="3">
    <source>
        <dbReference type="Proteomes" id="UP001485043"/>
    </source>
</evidence>
<dbReference type="SUPFAM" id="SSF49899">
    <property type="entry name" value="Concanavalin A-like lectins/glucanases"/>
    <property type="match status" value="1"/>
</dbReference>
<reference evidence="2 3" key="1">
    <citation type="journal article" date="2024" name="Nat. Commun.">
        <title>Phylogenomics reveals the evolutionary origins of lichenization in chlorophyte algae.</title>
        <authorList>
            <person name="Puginier C."/>
            <person name="Libourel C."/>
            <person name="Otte J."/>
            <person name="Skaloud P."/>
            <person name="Haon M."/>
            <person name="Grisel S."/>
            <person name="Petersen M."/>
            <person name="Berrin J.G."/>
            <person name="Delaux P.M."/>
            <person name="Dal Grande F."/>
            <person name="Keller J."/>
        </authorList>
    </citation>
    <scope>NUCLEOTIDE SEQUENCE [LARGE SCALE GENOMIC DNA]</scope>
    <source>
        <strain evidence="2 3">SAG 2523</strain>
    </source>
</reference>
<sequence>MATAQSVAALPRSGSTADNQVTVTSQPNNTIGFRLYVNGKLAGQTVGGQTYVGSDRVQKEVDGGRAMDLDLPIQLCGNRANDPTRHFDGTIAYLGLYNVALTEAQVMLLHTAVTQNPTALDPDAQAALPLADKTRAAAAPQAAPTGLQSGQLCVTACQRSGNGAYQCQAANGSSIECSVFSAPAPQAMGLNSVNGTPCQLPLSWNGTSIETCVRLIDAAGSWCWSIAEDAFLTIRQQAVVCQSTGQYQAMVHD</sequence>
<name>A0AAW1SX50_9CHLO</name>
<proteinExistence type="predicted"/>
<keyword evidence="3" id="KW-1185">Reference proteome</keyword>
<comment type="caution">
    <text evidence="2">The sequence shown here is derived from an EMBL/GenBank/DDBJ whole genome shotgun (WGS) entry which is preliminary data.</text>
</comment>
<feature type="compositionally biased region" description="Polar residues" evidence="1">
    <location>
        <begin position="13"/>
        <end position="23"/>
    </location>
</feature>